<name>A0A4R7TRG6_9BACT</name>
<organism evidence="2 3">
    <name type="scientific">Metamycoplasma hyosynoviae</name>
    <dbReference type="NCBI Taxonomy" id="29559"/>
    <lineage>
        <taxon>Bacteria</taxon>
        <taxon>Bacillati</taxon>
        <taxon>Mycoplasmatota</taxon>
        <taxon>Mycoplasmoidales</taxon>
        <taxon>Metamycoplasmataceae</taxon>
        <taxon>Metamycoplasma</taxon>
    </lineage>
</organism>
<keyword evidence="2" id="KW-0378">Hydrolase</keyword>
<keyword evidence="2" id="KW-0255">Endonuclease</keyword>
<dbReference type="AlphaFoldDB" id="A0A4R7TRG6"/>
<sequence>MDFSKELLYSCTFNFKSKNFDSKEDGSKCKGKITIYYNEGVIYKKEIWFDSLIVDLKTTASWKNSNNSNWRKKCDFFNDVLSKEPQIRKNINENDYKELDKNQLERANKWFKDKYSGTLKNVISLIKGNNPAGSFKNPKVAEIIMETDDENLKEYKYNMLMFLDLITIKQDNEFNTNNFEIESTEINEFIQSILKIKQLKEMLKITSHIDKNIEEYKKRVTYYDKRINKVKTYIKEVIYKINEVEKIIDSYRRNIKNEIVVFELGENVDSDRCHIYPVAGIKDEIIKRLYEYNKSYEEDEKIAKLLNEIKDENNLLNMSSEVHKCFDKNRFTYNKNGECQILKENKINGELKNRINKYYSIIPKEKLKRKMSEYIVKRNNYYENEI</sequence>
<accession>A0A4R7TRG6</accession>
<protein>
    <submittedName>
        <fullName evidence="2">HNH endonuclease</fullName>
    </submittedName>
</protein>
<dbReference type="RefSeq" id="WP_134076748.1">
    <property type="nucleotide sequence ID" value="NZ_SOCH01000008.1"/>
</dbReference>
<dbReference type="GO" id="GO:0004519">
    <property type="term" value="F:endonuclease activity"/>
    <property type="evidence" value="ECO:0007669"/>
    <property type="project" value="UniProtKB-KW"/>
</dbReference>
<gene>
    <name evidence="2" type="ORF">JN03_0687</name>
</gene>
<evidence type="ECO:0000313" key="3">
    <source>
        <dbReference type="Proteomes" id="UP000294882"/>
    </source>
</evidence>
<dbReference type="Proteomes" id="UP000294882">
    <property type="component" value="Unassembled WGS sequence"/>
</dbReference>
<feature type="domain" description="HNH nuclease" evidence="1">
    <location>
        <begin position="272"/>
        <end position="332"/>
    </location>
</feature>
<proteinExistence type="predicted"/>
<dbReference type="EMBL" id="SOCH01000008">
    <property type="protein sequence ID" value="TDU95250.1"/>
    <property type="molecule type" value="Genomic_DNA"/>
</dbReference>
<reference evidence="2 3" key="1">
    <citation type="submission" date="2019-03" db="EMBL/GenBank/DDBJ databases">
        <title>Genomic Encyclopedia of Archaeal and Bacterial Type Strains, Phase II (KMG-II): from individual species to whole genera.</title>
        <authorList>
            <person name="Goeker M."/>
        </authorList>
    </citation>
    <scope>NUCLEOTIDE SEQUENCE [LARGE SCALE GENOMIC DNA]</scope>
    <source>
        <strain evidence="2 3">ATCC 25591</strain>
    </source>
</reference>
<dbReference type="Pfam" id="PF13391">
    <property type="entry name" value="HNH_2"/>
    <property type="match status" value="1"/>
</dbReference>
<keyword evidence="2" id="KW-0540">Nuclease</keyword>
<dbReference type="NCBIfam" id="NF045952">
    <property type="entry name" value="MAG4270_fam"/>
    <property type="match status" value="1"/>
</dbReference>
<evidence type="ECO:0000313" key="2">
    <source>
        <dbReference type="EMBL" id="TDU95250.1"/>
    </source>
</evidence>
<comment type="caution">
    <text evidence="2">The sequence shown here is derived from an EMBL/GenBank/DDBJ whole genome shotgun (WGS) entry which is preliminary data.</text>
</comment>
<evidence type="ECO:0000259" key="1">
    <source>
        <dbReference type="Pfam" id="PF13391"/>
    </source>
</evidence>
<dbReference type="InterPro" id="IPR003615">
    <property type="entry name" value="HNH_nuc"/>
</dbReference>